<dbReference type="HOGENOM" id="CLU_1611090_0_0_1"/>
<dbReference type="AlphaFoldDB" id="K2S8G5"/>
<protein>
    <submittedName>
        <fullName evidence="2">Uncharacterized protein</fullName>
    </submittedName>
</protein>
<dbReference type="Proteomes" id="UP000007129">
    <property type="component" value="Unassembled WGS sequence"/>
</dbReference>
<dbReference type="EMBL" id="AHHD01000180">
    <property type="protein sequence ID" value="EKG18699.1"/>
    <property type="molecule type" value="Genomic_DNA"/>
</dbReference>
<comment type="caution">
    <text evidence="2">The sequence shown here is derived from an EMBL/GenBank/DDBJ whole genome shotgun (WGS) entry which is preliminary data.</text>
</comment>
<organism evidence="2 3">
    <name type="scientific">Macrophomina phaseolina (strain MS6)</name>
    <name type="common">Charcoal rot fungus</name>
    <dbReference type="NCBI Taxonomy" id="1126212"/>
    <lineage>
        <taxon>Eukaryota</taxon>
        <taxon>Fungi</taxon>
        <taxon>Dikarya</taxon>
        <taxon>Ascomycota</taxon>
        <taxon>Pezizomycotina</taxon>
        <taxon>Dothideomycetes</taxon>
        <taxon>Dothideomycetes incertae sedis</taxon>
        <taxon>Botryosphaeriales</taxon>
        <taxon>Botryosphaeriaceae</taxon>
        <taxon>Macrophomina</taxon>
    </lineage>
</organism>
<evidence type="ECO:0000313" key="2">
    <source>
        <dbReference type="EMBL" id="EKG18699.1"/>
    </source>
</evidence>
<keyword evidence="1" id="KW-0812">Transmembrane</keyword>
<evidence type="ECO:0000313" key="3">
    <source>
        <dbReference type="Proteomes" id="UP000007129"/>
    </source>
</evidence>
<keyword evidence="1" id="KW-0472">Membrane</keyword>
<name>K2S8G5_MACPH</name>
<reference evidence="2 3" key="1">
    <citation type="journal article" date="2012" name="BMC Genomics">
        <title>Tools to kill: Genome of one of the most destructive plant pathogenic fungi Macrophomina phaseolina.</title>
        <authorList>
            <person name="Islam M.S."/>
            <person name="Haque M.S."/>
            <person name="Islam M.M."/>
            <person name="Emdad E.M."/>
            <person name="Halim A."/>
            <person name="Hossen Q.M.M."/>
            <person name="Hossain M.Z."/>
            <person name="Ahmed B."/>
            <person name="Rahim S."/>
            <person name="Rahman M.S."/>
            <person name="Alam M.M."/>
            <person name="Hou S."/>
            <person name="Wan X."/>
            <person name="Saito J.A."/>
            <person name="Alam M."/>
        </authorList>
    </citation>
    <scope>NUCLEOTIDE SEQUENCE [LARGE SCALE GENOMIC DNA]</scope>
    <source>
        <strain evidence="2 3">MS6</strain>
    </source>
</reference>
<dbReference type="InParanoid" id="K2S8G5"/>
<evidence type="ECO:0000256" key="1">
    <source>
        <dbReference type="SAM" id="Phobius"/>
    </source>
</evidence>
<feature type="transmembrane region" description="Helical" evidence="1">
    <location>
        <begin position="90"/>
        <end position="108"/>
    </location>
</feature>
<proteinExistence type="predicted"/>
<sequence>MQHIKLHVDHTYRTLYPRRIRRQGEPLPSLAAIVSRIAPVQLPYSTDVPQPLPSTAQQINYAQHGHALLENVPLQPDYNTVWACNLFDPIVIFGVFAFTLLVGFFNMLRFAPAEFDRPGELGDLFGHMWEEEGEEDAGDADEVLIPQALEEVLEAPGYETDRDDD</sequence>
<accession>K2S8G5</accession>
<dbReference type="VEuPathDB" id="FungiDB:MPH_04045"/>
<gene>
    <name evidence="2" type="ORF">MPH_04045</name>
</gene>
<keyword evidence="1" id="KW-1133">Transmembrane helix</keyword>